<dbReference type="GO" id="GO:0005524">
    <property type="term" value="F:ATP binding"/>
    <property type="evidence" value="ECO:0007669"/>
    <property type="project" value="UniProtKB-KW"/>
</dbReference>
<comment type="caution">
    <text evidence="9">The sequence shown here is derived from an EMBL/GenBank/DDBJ whole genome shotgun (WGS) entry which is preliminary data.</text>
</comment>
<comment type="subcellular location">
    <subcellularLocation>
        <location evidence="1">Cell membrane</location>
        <topology evidence="1">Peripheral membrane protein</topology>
    </subcellularLocation>
</comment>
<keyword evidence="10" id="KW-1185">Reference proteome</keyword>
<evidence type="ECO:0000256" key="2">
    <source>
        <dbReference type="ARBA" id="ARBA00005417"/>
    </source>
</evidence>
<evidence type="ECO:0000256" key="3">
    <source>
        <dbReference type="ARBA" id="ARBA00022448"/>
    </source>
</evidence>
<keyword evidence="6 9" id="KW-0067">ATP-binding</keyword>
<feature type="domain" description="ABC transporter" evidence="8">
    <location>
        <begin position="5"/>
        <end position="255"/>
    </location>
</feature>
<comment type="similarity">
    <text evidence="2">Belongs to the ABC transporter superfamily.</text>
</comment>
<dbReference type="RefSeq" id="WP_018977380.1">
    <property type="nucleotide sequence ID" value="NZ_BMLN01000011.1"/>
</dbReference>
<dbReference type="CDD" id="cd03257">
    <property type="entry name" value="ABC_NikE_OppD_transporters"/>
    <property type="match status" value="1"/>
</dbReference>
<keyword evidence="3" id="KW-0813">Transport</keyword>
<keyword evidence="4" id="KW-1003">Cell membrane</keyword>
<sequence>MNDLLEVDGIETVFRTERGEVTSVDGVSFRLKAGETLGIVGESGCGKSVTSLSIMRLLGKNGSIRKGEIRLNGRSITGLAESAMRRIRGSEVSMIFQDPMTSLNPVYTIGSQLTESIALHLKLKGKEARKHAVDMLRKVGISRPEEIMNEYPHKLSGGMRQRVMIAIALSCKPKLLIADEPTTALDVTIQAQILDLMKKLREETGTAIMLITHDLGVVAEMADRVIVMYAGQVVEEADVFTLFDKPLHPYTIGLMGSIPHLDADDEEALSSIPGTVPPLQNMPPGCRFHTRCPLANEKCAAERPPLMELAPGHQVRCWAAQSDIGSAAPYAALNLETRGATT</sequence>
<keyword evidence="5" id="KW-0547">Nucleotide-binding</keyword>
<dbReference type="InterPro" id="IPR017871">
    <property type="entry name" value="ABC_transporter-like_CS"/>
</dbReference>
<proteinExistence type="inferred from homology"/>
<dbReference type="InterPro" id="IPR013563">
    <property type="entry name" value="Oligopep_ABC_C"/>
</dbReference>
<organism evidence="9 10">
    <name type="scientific">Saccharibacillus kuerlensis</name>
    <dbReference type="NCBI Taxonomy" id="459527"/>
    <lineage>
        <taxon>Bacteria</taxon>
        <taxon>Bacillati</taxon>
        <taxon>Bacillota</taxon>
        <taxon>Bacilli</taxon>
        <taxon>Bacillales</taxon>
        <taxon>Paenibacillaceae</taxon>
        <taxon>Saccharibacillus</taxon>
    </lineage>
</organism>
<accession>A0ABQ2L809</accession>
<evidence type="ECO:0000256" key="7">
    <source>
        <dbReference type="ARBA" id="ARBA00023136"/>
    </source>
</evidence>
<reference evidence="10" key="1">
    <citation type="journal article" date="2019" name="Int. J. Syst. Evol. Microbiol.">
        <title>The Global Catalogue of Microorganisms (GCM) 10K type strain sequencing project: providing services to taxonomists for standard genome sequencing and annotation.</title>
        <authorList>
            <consortium name="The Broad Institute Genomics Platform"/>
            <consortium name="The Broad Institute Genome Sequencing Center for Infectious Disease"/>
            <person name="Wu L."/>
            <person name="Ma J."/>
        </authorList>
    </citation>
    <scope>NUCLEOTIDE SEQUENCE [LARGE SCALE GENOMIC DNA]</scope>
    <source>
        <strain evidence="10">CGMCC 1.6964</strain>
    </source>
</reference>
<evidence type="ECO:0000313" key="9">
    <source>
        <dbReference type="EMBL" id="GGO06024.1"/>
    </source>
</evidence>
<dbReference type="PANTHER" id="PTHR43297">
    <property type="entry name" value="OLIGOPEPTIDE TRANSPORT ATP-BINDING PROTEIN APPD"/>
    <property type="match status" value="1"/>
</dbReference>
<evidence type="ECO:0000256" key="6">
    <source>
        <dbReference type="ARBA" id="ARBA00022840"/>
    </source>
</evidence>
<dbReference type="Proteomes" id="UP000606653">
    <property type="component" value="Unassembled WGS sequence"/>
</dbReference>
<evidence type="ECO:0000256" key="1">
    <source>
        <dbReference type="ARBA" id="ARBA00004202"/>
    </source>
</evidence>
<evidence type="ECO:0000313" key="10">
    <source>
        <dbReference type="Proteomes" id="UP000606653"/>
    </source>
</evidence>
<dbReference type="InterPro" id="IPR050388">
    <property type="entry name" value="ABC_Ni/Peptide_Import"/>
</dbReference>
<dbReference type="NCBIfam" id="TIGR01727">
    <property type="entry name" value="oligo_HPY"/>
    <property type="match status" value="1"/>
</dbReference>
<dbReference type="PROSITE" id="PS00211">
    <property type="entry name" value="ABC_TRANSPORTER_1"/>
    <property type="match status" value="1"/>
</dbReference>
<evidence type="ECO:0000256" key="5">
    <source>
        <dbReference type="ARBA" id="ARBA00022741"/>
    </source>
</evidence>
<evidence type="ECO:0000256" key="4">
    <source>
        <dbReference type="ARBA" id="ARBA00022475"/>
    </source>
</evidence>
<dbReference type="Pfam" id="PF00005">
    <property type="entry name" value="ABC_tran"/>
    <property type="match status" value="1"/>
</dbReference>
<dbReference type="SUPFAM" id="SSF52540">
    <property type="entry name" value="P-loop containing nucleoside triphosphate hydrolases"/>
    <property type="match status" value="1"/>
</dbReference>
<gene>
    <name evidence="9" type="ORF">GCM10010969_32990</name>
</gene>
<dbReference type="InterPro" id="IPR027417">
    <property type="entry name" value="P-loop_NTPase"/>
</dbReference>
<keyword evidence="7" id="KW-0472">Membrane</keyword>
<protein>
    <submittedName>
        <fullName evidence="9">ABC transporter ATP-binding protein</fullName>
    </submittedName>
</protein>
<evidence type="ECO:0000259" key="8">
    <source>
        <dbReference type="PROSITE" id="PS50893"/>
    </source>
</evidence>
<dbReference type="PANTHER" id="PTHR43297:SF2">
    <property type="entry name" value="DIPEPTIDE TRANSPORT ATP-BINDING PROTEIN DPPD"/>
    <property type="match status" value="1"/>
</dbReference>
<dbReference type="SMART" id="SM00382">
    <property type="entry name" value="AAA"/>
    <property type="match status" value="1"/>
</dbReference>
<dbReference type="Pfam" id="PF08352">
    <property type="entry name" value="oligo_HPY"/>
    <property type="match status" value="1"/>
</dbReference>
<dbReference type="PROSITE" id="PS50893">
    <property type="entry name" value="ABC_TRANSPORTER_2"/>
    <property type="match status" value="1"/>
</dbReference>
<name>A0ABQ2L809_9BACL</name>
<dbReference type="InterPro" id="IPR003439">
    <property type="entry name" value="ABC_transporter-like_ATP-bd"/>
</dbReference>
<dbReference type="EMBL" id="BMLN01000011">
    <property type="protein sequence ID" value="GGO06024.1"/>
    <property type="molecule type" value="Genomic_DNA"/>
</dbReference>
<dbReference type="InterPro" id="IPR003593">
    <property type="entry name" value="AAA+_ATPase"/>
</dbReference>
<dbReference type="Gene3D" id="3.40.50.300">
    <property type="entry name" value="P-loop containing nucleotide triphosphate hydrolases"/>
    <property type="match status" value="1"/>
</dbReference>